<name>A0ABN8RFN9_9CNID</name>
<evidence type="ECO:0000313" key="3">
    <source>
        <dbReference type="EMBL" id="CAH3178219.1"/>
    </source>
</evidence>
<dbReference type="SUPFAM" id="SSF47769">
    <property type="entry name" value="SAM/Pointed domain"/>
    <property type="match status" value="1"/>
</dbReference>
<dbReference type="Proteomes" id="UP001159427">
    <property type="component" value="Unassembled WGS sequence"/>
</dbReference>
<feature type="domain" description="SAM" evidence="2">
    <location>
        <begin position="1"/>
        <end position="64"/>
    </location>
</feature>
<dbReference type="InterPro" id="IPR001660">
    <property type="entry name" value="SAM"/>
</dbReference>
<dbReference type="Pfam" id="PF00536">
    <property type="entry name" value="SAM_1"/>
    <property type="match status" value="1"/>
</dbReference>
<dbReference type="InterPro" id="IPR013761">
    <property type="entry name" value="SAM/pointed_sf"/>
</dbReference>
<proteinExistence type="predicted"/>
<protein>
    <recommendedName>
        <fullName evidence="2">SAM domain-containing protein</fullName>
    </recommendedName>
</protein>
<feature type="region of interest" description="Disordered" evidence="1">
    <location>
        <begin position="65"/>
        <end position="84"/>
    </location>
</feature>
<feature type="non-terminal residue" evidence="3">
    <location>
        <position position="142"/>
    </location>
</feature>
<dbReference type="SMART" id="SM00454">
    <property type="entry name" value="SAM"/>
    <property type="match status" value="1"/>
</dbReference>
<reference evidence="3 4" key="1">
    <citation type="submission" date="2022-05" db="EMBL/GenBank/DDBJ databases">
        <authorList>
            <consortium name="Genoscope - CEA"/>
            <person name="William W."/>
        </authorList>
    </citation>
    <scope>NUCLEOTIDE SEQUENCE [LARGE SCALE GENOMIC DNA]</scope>
</reference>
<dbReference type="EMBL" id="CALNXI010001845">
    <property type="protein sequence ID" value="CAH3178219.1"/>
    <property type="molecule type" value="Genomic_DNA"/>
</dbReference>
<feature type="non-terminal residue" evidence="3">
    <location>
        <position position="1"/>
    </location>
</feature>
<keyword evidence="4" id="KW-1185">Reference proteome</keyword>
<accession>A0ABN8RFN9</accession>
<evidence type="ECO:0000313" key="4">
    <source>
        <dbReference type="Proteomes" id="UP001159427"/>
    </source>
</evidence>
<comment type="caution">
    <text evidence="3">The sequence shown here is derived from an EMBL/GenBank/DDBJ whole genome shotgun (WGS) entry which is preliminary data.</text>
</comment>
<sequence>DESLETFLSRLNLSQYLDNFREAGFDDLETVVTLSEEEIEKHVGIVLPGHKCKLVLNFEKLQAPKAASTSTHPQKENSRQARQTKLTFQSGSLSMVLQPEPADPDVPWKRLLIPHPRFPQQKFFNSLLPQTYESTYPHLLTR</sequence>
<dbReference type="PROSITE" id="PS50105">
    <property type="entry name" value="SAM_DOMAIN"/>
    <property type="match status" value="1"/>
</dbReference>
<organism evidence="3 4">
    <name type="scientific">Porites evermanni</name>
    <dbReference type="NCBI Taxonomy" id="104178"/>
    <lineage>
        <taxon>Eukaryota</taxon>
        <taxon>Metazoa</taxon>
        <taxon>Cnidaria</taxon>
        <taxon>Anthozoa</taxon>
        <taxon>Hexacorallia</taxon>
        <taxon>Scleractinia</taxon>
        <taxon>Fungiina</taxon>
        <taxon>Poritidae</taxon>
        <taxon>Porites</taxon>
    </lineage>
</organism>
<evidence type="ECO:0000259" key="2">
    <source>
        <dbReference type="PROSITE" id="PS50105"/>
    </source>
</evidence>
<dbReference type="Gene3D" id="1.10.150.50">
    <property type="entry name" value="Transcription Factor, Ets-1"/>
    <property type="match status" value="1"/>
</dbReference>
<evidence type="ECO:0000256" key="1">
    <source>
        <dbReference type="SAM" id="MobiDB-lite"/>
    </source>
</evidence>
<gene>
    <name evidence="3" type="ORF">PEVE_00011637</name>
</gene>